<keyword evidence="1 7" id="KW-1003">Cell membrane</keyword>
<keyword evidence="10" id="KW-1185">Reference proteome</keyword>
<evidence type="ECO:0000256" key="6">
    <source>
        <dbReference type="ARBA" id="ARBA00023316"/>
    </source>
</evidence>
<comment type="subcellular location">
    <subcellularLocation>
        <location evidence="7">Cell membrane</location>
        <topology evidence="7">Single-pass membrane protein</topology>
    </subcellularLocation>
</comment>
<evidence type="ECO:0000256" key="8">
    <source>
        <dbReference type="SAM" id="MobiDB-lite"/>
    </source>
</evidence>
<organism evidence="9 10">
    <name type="scientific">Lipingzhangella rawalii</name>
    <dbReference type="NCBI Taxonomy" id="2055835"/>
    <lineage>
        <taxon>Bacteria</taxon>
        <taxon>Bacillati</taxon>
        <taxon>Actinomycetota</taxon>
        <taxon>Actinomycetes</taxon>
        <taxon>Streptosporangiales</taxon>
        <taxon>Nocardiopsidaceae</taxon>
        <taxon>Lipingzhangella</taxon>
    </lineage>
</organism>
<keyword evidence="6 7" id="KW-0961">Cell wall biogenesis/degradation</keyword>
<dbReference type="EMBL" id="JAVLVT010000005">
    <property type="protein sequence ID" value="MDS1271374.1"/>
    <property type="molecule type" value="Genomic_DNA"/>
</dbReference>
<proteinExistence type="inferred from homology"/>
<evidence type="ECO:0000256" key="2">
    <source>
        <dbReference type="ARBA" id="ARBA00022692"/>
    </source>
</evidence>
<dbReference type="Proteomes" id="UP001250214">
    <property type="component" value="Unassembled WGS sequence"/>
</dbReference>
<evidence type="ECO:0000256" key="5">
    <source>
        <dbReference type="ARBA" id="ARBA00023239"/>
    </source>
</evidence>
<name>A0ABU2H943_9ACTN</name>
<dbReference type="EC" id="4.2.2.29" evidence="7"/>
<feature type="site" description="Important for catalytic activity" evidence="7">
    <location>
        <position position="414"/>
    </location>
</feature>
<dbReference type="Pfam" id="PF02618">
    <property type="entry name" value="YceG"/>
    <property type="match status" value="1"/>
</dbReference>
<keyword evidence="4 7" id="KW-0472">Membrane</keyword>
<evidence type="ECO:0000256" key="3">
    <source>
        <dbReference type="ARBA" id="ARBA00022989"/>
    </source>
</evidence>
<evidence type="ECO:0000313" key="10">
    <source>
        <dbReference type="Proteomes" id="UP001250214"/>
    </source>
</evidence>
<dbReference type="PANTHER" id="PTHR30518:SF2">
    <property type="entry name" value="ENDOLYTIC MUREIN TRANSGLYCOSYLASE"/>
    <property type="match status" value="1"/>
</dbReference>
<protein>
    <recommendedName>
        <fullName evidence="7">Endolytic murein transglycosylase</fullName>
        <ecNumber evidence="7">4.2.2.29</ecNumber>
    </recommendedName>
    <alternativeName>
        <fullName evidence="7">Peptidoglycan lytic transglycosylase</fullName>
    </alternativeName>
    <alternativeName>
        <fullName evidence="7">Peptidoglycan polymerization terminase</fullName>
    </alternativeName>
</protein>
<keyword evidence="2 7" id="KW-0812">Transmembrane</keyword>
<dbReference type="PANTHER" id="PTHR30518">
    <property type="entry name" value="ENDOLYTIC MUREIN TRANSGLYCOSYLASE"/>
    <property type="match status" value="1"/>
</dbReference>
<gene>
    <name evidence="7 9" type="primary">mltG</name>
    <name evidence="9" type="ORF">RIF23_13810</name>
</gene>
<sequence length="538" mass="58477">MSDVDFSQFVRENRDWGAGTTSEAARGGTDRFGAVDPSTAEGWSGSAPDPSAEPSPRPRGRRRKPEPRGDEEFQADSTELPRPRGRRHRPDSSRPEQPAEPANAGEPPRGRRHRRGADEEPPDPGSREFTSPGAGEPDTGSLEELGLAGTDDEEDEEAAPARPGRRSGRSAPSGRRARRGSGTKRARKRRGRRFAPVAALLALLLFVGAAGGGAYWWLRTYVVPPDYEGRGTGQVEIVVEDGHTGADVADTLVDAGVVASARAFTNALRGLDSSDIRPGTYELRSQMSGEAAAERLFDPDALIATQVTLPEGLRASQIYERVAEQTDLTVAELEDAAQEPEELGLPDYADGEIEGYLFPDTYTVDPDVSADVLLGRMIDRFDDTAEDIGLEERATERDLDPQEVMAIAAIVQAESGSAEDMRKVARVVYNRLDIGMELGMDSTCFYVIDDYGIALTAEQLRECDEADSEYATYGREGIPAGPIVSPGQVAMEAALDPADGEWLFFVTTDPEEGYTQFAETEEEFLELKEEFNQNRGAQ</sequence>
<dbReference type="InterPro" id="IPR003770">
    <property type="entry name" value="MLTG-like"/>
</dbReference>
<dbReference type="RefSeq" id="WP_310912898.1">
    <property type="nucleotide sequence ID" value="NZ_JAVLVT010000005.1"/>
</dbReference>
<feature type="transmembrane region" description="Helical" evidence="7">
    <location>
        <begin position="194"/>
        <end position="218"/>
    </location>
</feature>
<evidence type="ECO:0000256" key="4">
    <source>
        <dbReference type="ARBA" id="ARBA00023136"/>
    </source>
</evidence>
<comment type="function">
    <text evidence="7">Functions as a peptidoglycan terminase that cleaves nascent peptidoglycan strands endolytically to terminate their elongation.</text>
</comment>
<evidence type="ECO:0000313" key="9">
    <source>
        <dbReference type="EMBL" id="MDS1271374.1"/>
    </source>
</evidence>
<evidence type="ECO:0000256" key="1">
    <source>
        <dbReference type="ARBA" id="ARBA00022475"/>
    </source>
</evidence>
<dbReference type="HAMAP" id="MF_02065">
    <property type="entry name" value="MltG"/>
    <property type="match status" value="1"/>
</dbReference>
<comment type="catalytic activity">
    <reaction evidence="7">
        <text>a peptidoglycan chain = a peptidoglycan chain with N-acetyl-1,6-anhydromuramyl-[peptide] at the reducing end + a peptidoglycan chain with N-acetylglucosamine at the non-reducing end.</text>
        <dbReference type="EC" id="4.2.2.29"/>
    </reaction>
</comment>
<comment type="caution">
    <text evidence="9">The sequence shown here is derived from an EMBL/GenBank/DDBJ whole genome shotgun (WGS) entry which is preliminary data.</text>
</comment>
<keyword evidence="3 7" id="KW-1133">Transmembrane helix</keyword>
<reference evidence="10" key="1">
    <citation type="submission" date="2023-07" db="EMBL/GenBank/DDBJ databases">
        <title>Novel species in the genus Lipingzhangella isolated from Sambhar Salt Lake.</title>
        <authorList>
            <person name="Jiya N."/>
            <person name="Kajale S."/>
            <person name="Sharma A."/>
        </authorList>
    </citation>
    <scope>NUCLEOTIDE SEQUENCE [LARGE SCALE GENOMIC DNA]</scope>
    <source>
        <strain evidence="10">LS1_29</strain>
    </source>
</reference>
<comment type="similarity">
    <text evidence="7">Belongs to the transglycosylase MltG family.</text>
</comment>
<keyword evidence="5 7" id="KW-0456">Lyase</keyword>
<feature type="compositionally biased region" description="Basic residues" evidence="8">
    <location>
        <begin position="175"/>
        <end position="191"/>
    </location>
</feature>
<feature type="region of interest" description="Disordered" evidence="8">
    <location>
        <begin position="1"/>
        <end position="191"/>
    </location>
</feature>
<dbReference type="Gene3D" id="3.30.1490.480">
    <property type="entry name" value="Endolytic murein transglycosylase"/>
    <property type="match status" value="1"/>
</dbReference>
<accession>A0ABU2H943</accession>
<evidence type="ECO:0000256" key="7">
    <source>
        <dbReference type="HAMAP-Rule" id="MF_02065"/>
    </source>
</evidence>
<dbReference type="NCBIfam" id="TIGR00247">
    <property type="entry name" value="endolytic transglycosylase MltG"/>
    <property type="match status" value="1"/>
</dbReference>